<evidence type="ECO:0000256" key="3">
    <source>
        <dbReference type="ARBA" id="ARBA00022771"/>
    </source>
</evidence>
<evidence type="ECO:0000256" key="2">
    <source>
        <dbReference type="ARBA" id="ARBA00022723"/>
    </source>
</evidence>
<evidence type="ECO:0000313" key="10">
    <source>
        <dbReference type="Proteomes" id="UP001139887"/>
    </source>
</evidence>
<evidence type="ECO:0000256" key="4">
    <source>
        <dbReference type="ARBA" id="ARBA00022833"/>
    </source>
</evidence>
<dbReference type="EMBL" id="JANBUW010000531">
    <property type="protein sequence ID" value="KAJ2846469.1"/>
    <property type="molecule type" value="Genomic_DNA"/>
</dbReference>
<keyword evidence="5" id="KW-0539">Nucleus</keyword>
<dbReference type="Pfam" id="PF08600">
    <property type="entry name" value="NuBaID_C"/>
    <property type="match status" value="1"/>
</dbReference>
<dbReference type="AlphaFoldDB" id="A0A9W8I9X2"/>
<dbReference type="OrthoDB" id="614844at2759"/>
<evidence type="ECO:0000256" key="6">
    <source>
        <dbReference type="SAM" id="MobiDB-lite"/>
    </source>
</evidence>
<comment type="subcellular location">
    <subcellularLocation>
        <location evidence="1">Nucleus</location>
    </subcellularLocation>
</comment>
<keyword evidence="10" id="KW-1185">Reference proteome</keyword>
<keyword evidence="3" id="KW-0863">Zinc-finger</keyword>
<gene>
    <name evidence="9" type="ORF">IWW36_004339</name>
</gene>
<evidence type="ECO:0000313" key="9">
    <source>
        <dbReference type="EMBL" id="KAJ2846469.1"/>
    </source>
</evidence>
<evidence type="ECO:0000256" key="5">
    <source>
        <dbReference type="ARBA" id="ARBA00023242"/>
    </source>
</evidence>
<keyword evidence="4" id="KW-0862">Zinc</keyword>
<dbReference type="InterPro" id="IPR012935">
    <property type="entry name" value="NuBaID_N"/>
</dbReference>
<evidence type="ECO:0000256" key="1">
    <source>
        <dbReference type="ARBA" id="ARBA00004123"/>
    </source>
</evidence>
<dbReference type="Pfam" id="PF07967">
    <property type="entry name" value="zf-C3HC"/>
    <property type="match status" value="1"/>
</dbReference>
<organism evidence="9 10">
    <name type="scientific">Coemansia brasiliensis</name>
    <dbReference type="NCBI Taxonomy" id="2650707"/>
    <lineage>
        <taxon>Eukaryota</taxon>
        <taxon>Fungi</taxon>
        <taxon>Fungi incertae sedis</taxon>
        <taxon>Zoopagomycota</taxon>
        <taxon>Kickxellomycotina</taxon>
        <taxon>Kickxellomycetes</taxon>
        <taxon>Kickxellales</taxon>
        <taxon>Kickxellaceae</taxon>
        <taxon>Coemansia</taxon>
    </lineage>
</organism>
<dbReference type="GO" id="GO:0008270">
    <property type="term" value="F:zinc ion binding"/>
    <property type="evidence" value="ECO:0007669"/>
    <property type="project" value="UniProtKB-KW"/>
</dbReference>
<protein>
    <recommendedName>
        <fullName evidence="11">C3HC-type domain-containing protein</fullName>
    </recommendedName>
</protein>
<sequence>MALSTLHDQTKRRIESALSSFSPKRQRQSTQLQATDIESSFTKCRPWSLDDLLKRISTYKTYTWLVQSPKLSPVCCARNGWINIDCSTLKCPQCSAIIIAQLPDDLTEDEEVRWIERLAQQLQESHEGSCLWKGRACPENIYSAPLVTSRETVEEVCQHAVHLLEFGEKLPAVDHPLTSFQQGLVRDLGSRVLHLYASDNGRSPERSEIFSALSLALFGWRYDKSKSQATIKCEWCFRSAGLWLFKGVFATNGSDSAQQLRLFNPVDEHRSFCYWSRGSGADNESIAGWKKVMASILRAKTIDSSNFSATSDYNDKDVASDSNSKDADDSSDILRRLKPFNISAISSAAEAFGIPFSMSQLALAVQRLASAPASHATVSTSSLPHTMPLEPTSESSVLLRTTVDENFGISATQPDEWDSDVLRTHFSDEDNNDQPANVDGSDDIPEPIDTSGLAALLGDSTLADALEDPAKSKAILEYVKNLLKARNSQAPATTPS</sequence>
<dbReference type="PANTHER" id="PTHR15835:SF6">
    <property type="entry name" value="ZINC FINGER C3HC-TYPE PROTEIN 1"/>
    <property type="match status" value="1"/>
</dbReference>
<feature type="domain" description="C3HC-type" evidence="7">
    <location>
        <begin position="46"/>
        <end position="173"/>
    </location>
</feature>
<feature type="region of interest" description="Disordered" evidence="6">
    <location>
        <begin position="425"/>
        <end position="447"/>
    </location>
</feature>
<accession>A0A9W8I9X2</accession>
<evidence type="ECO:0000259" key="8">
    <source>
        <dbReference type="Pfam" id="PF08600"/>
    </source>
</evidence>
<feature type="domain" description="NuBaID C-terminal" evidence="8">
    <location>
        <begin position="212"/>
        <end position="283"/>
    </location>
</feature>
<reference evidence="9" key="1">
    <citation type="submission" date="2022-07" db="EMBL/GenBank/DDBJ databases">
        <title>Phylogenomic reconstructions and comparative analyses of Kickxellomycotina fungi.</title>
        <authorList>
            <person name="Reynolds N.K."/>
            <person name="Stajich J.E."/>
            <person name="Barry K."/>
            <person name="Grigoriev I.V."/>
            <person name="Crous P."/>
            <person name="Smith M.E."/>
        </authorList>
    </citation>
    <scope>NUCLEOTIDE SEQUENCE</scope>
    <source>
        <strain evidence="9">NRRL 1566</strain>
    </source>
</reference>
<name>A0A9W8I9X2_9FUNG</name>
<dbReference type="Proteomes" id="UP001139887">
    <property type="component" value="Unassembled WGS sequence"/>
</dbReference>
<comment type="caution">
    <text evidence="9">The sequence shown here is derived from an EMBL/GenBank/DDBJ whole genome shotgun (WGS) entry which is preliminary data.</text>
</comment>
<dbReference type="GO" id="GO:0005634">
    <property type="term" value="C:nucleus"/>
    <property type="evidence" value="ECO:0007669"/>
    <property type="project" value="UniProtKB-SubCell"/>
</dbReference>
<dbReference type="PANTHER" id="PTHR15835">
    <property type="entry name" value="NUCLEAR-INTERACTING PARTNER OF ALK"/>
    <property type="match status" value="1"/>
</dbReference>
<proteinExistence type="predicted"/>
<evidence type="ECO:0008006" key="11">
    <source>
        <dbReference type="Google" id="ProtNLM"/>
    </source>
</evidence>
<dbReference type="InterPro" id="IPR013909">
    <property type="entry name" value="NuBaID_C"/>
</dbReference>
<evidence type="ECO:0000259" key="7">
    <source>
        <dbReference type="Pfam" id="PF07967"/>
    </source>
</evidence>
<keyword evidence="2" id="KW-0479">Metal-binding</keyword>